<dbReference type="STRING" id="151549.A0A4C1XJF3"/>
<evidence type="ECO:0008006" key="8">
    <source>
        <dbReference type="Google" id="ProtNLM"/>
    </source>
</evidence>
<keyword evidence="7" id="KW-1185">Reference proteome</keyword>
<dbReference type="Gene3D" id="1.20.140.150">
    <property type="match status" value="1"/>
</dbReference>
<dbReference type="GO" id="GO:0019991">
    <property type="term" value="P:septate junction assembly"/>
    <property type="evidence" value="ECO:0007669"/>
    <property type="project" value="TreeGrafter"/>
</dbReference>
<accession>A0A4C1XJF3</accession>
<dbReference type="AlphaFoldDB" id="A0A4C1XJF3"/>
<dbReference type="GO" id="GO:0005918">
    <property type="term" value="C:septate junction"/>
    <property type="evidence" value="ECO:0007669"/>
    <property type="project" value="TreeGrafter"/>
</dbReference>
<organism evidence="6 7">
    <name type="scientific">Eumeta variegata</name>
    <name type="common">Bagworm moth</name>
    <name type="synonym">Eumeta japonica</name>
    <dbReference type="NCBI Taxonomy" id="151549"/>
    <lineage>
        <taxon>Eukaryota</taxon>
        <taxon>Metazoa</taxon>
        <taxon>Ecdysozoa</taxon>
        <taxon>Arthropoda</taxon>
        <taxon>Hexapoda</taxon>
        <taxon>Insecta</taxon>
        <taxon>Pterygota</taxon>
        <taxon>Neoptera</taxon>
        <taxon>Endopterygota</taxon>
        <taxon>Lepidoptera</taxon>
        <taxon>Glossata</taxon>
        <taxon>Ditrysia</taxon>
        <taxon>Tineoidea</taxon>
        <taxon>Psychidae</taxon>
        <taxon>Oiketicinae</taxon>
        <taxon>Eumeta</taxon>
    </lineage>
</organism>
<keyword evidence="3 5" id="KW-1133">Transmembrane helix</keyword>
<evidence type="ECO:0000256" key="5">
    <source>
        <dbReference type="SAM" id="Phobius"/>
    </source>
</evidence>
<keyword evidence="4 5" id="KW-0472">Membrane</keyword>
<dbReference type="InterPro" id="IPR004031">
    <property type="entry name" value="PMP22/EMP/MP20/Claudin"/>
</dbReference>
<dbReference type="Proteomes" id="UP000299102">
    <property type="component" value="Unassembled WGS sequence"/>
</dbReference>
<sequence length="222" mass="24748">MKNRSLAGNCGIAVFVIALVTVVIAFATPSWLVSDYRIRGAKLDRLGLWSHCFRSLPDPLDPYQRRFFVGCRWVYDPFTTGYDRIRGYLLPGFMIATQFFFSLCLIGVLISAVLVLIFFLCCAPDQNRFILIIKVIGYLMLAAGINGAIAVIVFASLGNTDGWMPGHENNYLGWSFGLGVVGAIACFVTAALFLTEANIQSKKREKLKESQARFEMEYESKA</sequence>
<feature type="transmembrane region" description="Helical" evidence="5">
    <location>
        <begin position="99"/>
        <end position="123"/>
    </location>
</feature>
<keyword evidence="2 5" id="KW-0812">Transmembrane</keyword>
<reference evidence="6 7" key="1">
    <citation type="journal article" date="2019" name="Commun. Biol.">
        <title>The bagworm genome reveals a unique fibroin gene that provides high tensile strength.</title>
        <authorList>
            <person name="Kono N."/>
            <person name="Nakamura H."/>
            <person name="Ohtoshi R."/>
            <person name="Tomita M."/>
            <person name="Numata K."/>
            <person name="Arakawa K."/>
        </authorList>
    </citation>
    <scope>NUCLEOTIDE SEQUENCE [LARGE SCALE GENOMIC DNA]</scope>
</reference>
<dbReference type="GO" id="GO:0035151">
    <property type="term" value="P:regulation of tube size, open tracheal system"/>
    <property type="evidence" value="ECO:0007669"/>
    <property type="project" value="TreeGrafter"/>
</dbReference>
<dbReference type="GO" id="GO:0016020">
    <property type="term" value="C:membrane"/>
    <property type="evidence" value="ECO:0007669"/>
    <property type="project" value="UniProtKB-SubCell"/>
</dbReference>
<dbReference type="PANTHER" id="PTHR21284:SF6">
    <property type="entry name" value="SINUOUS"/>
    <property type="match status" value="1"/>
</dbReference>
<comment type="subcellular location">
    <subcellularLocation>
        <location evidence="1">Membrane</location>
        <topology evidence="1">Multi-pass membrane protein</topology>
    </subcellularLocation>
</comment>
<dbReference type="Pfam" id="PF13903">
    <property type="entry name" value="Claudin_2"/>
    <property type="match status" value="1"/>
</dbReference>
<feature type="transmembrane region" description="Helical" evidence="5">
    <location>
        <begin position="12"/>
        <end position="33"/>
    </location>
</feature>
<evidence type="ECO:0000313" key="7">
    <source>
        <dbReference type="Proteomes" id="UP000299102"/>
    </source>
</evidence>
<name>A0A4C1XJF3_EUMVA</name>
<dbReference type="EMBL" id="BGZK01000864">
    <property type="protein sequence ID" value="GBP63250.1"/>
    <property type="molecule type" value="Genomic_DNA"/>
</dbReference>
<proteinExistence type="predicted"/>
<gene>
    <name evidence="6" type="ORF">EVAR_56631_1</name>
</gene>
<evidence type="ECO:0000256" key="3">
    <source>
        <dbReference type="ARBA" id="ARBA00022989"/>
    </source>
</evidence>
<protein>
    <recommendedName>
        <fullName evidence="8">Sinuous</fullName>
    </recommendedName>
</protein>
<evidence type="ECO:0000256" key="4">
    <source>
        <dbReference type="ARBA" id="ARBA00023136"/>
    </source>
</evidence>
<comment type="caution">
    <text evidence="6">The sequence shown here is derived from an EMBL/GenBank/DDBJ whole genome shotgun (WGS) entry which is preliminary data.</text>
</comment>
<evidence type="ECO:0000256" key="2">
    <source>
        <dbReference type="ARBA" id="ARBA00022692"/>
    </source>
</evidence>
<evidence type="ECO:0000313" key="6">
    <source>
        <dbReference type="EMBL" id="GBP63250.1"/>
    </source>
</evidence>
<evidence type="ECO:0000256" key="1">
    <source>
        <dbReference type="ARBA" id="ARBA00004141"/>
    </source>
</evidence>
<feature type="transmembrane region" description="Helical" evidence="5">
    <location>
        <begin position="171"/>
        <end position="194"/>
    </location>
</feature>
<feature type="transmembrane region" description="Helical" evidence="5">
    <location>
        <begin position="135"/>
        <end position="159"/>
    </location>
</feature>
<dbReference type="PANTHER" id="PTHR21284">
    <property type="entry name" value="EG:80H7.2 PROTEIN"/>
    <property type="match status" value="1"/>
</dbReference>
<dbReference type="OrthoDB" id="8183827at2759"/>